<evidence type="ECO:0000313" key="4">
    <source>
        <dbReference type="EMBL" id="CDW79145.1"/>
    </source>
</evidence>
<dbReference type="Gene3D" id="2.60.40.150">
    <property type="entry name" value="C2 domain"/>
    <property type="match status" value="1"/>
</dbReference>
<gene>
    <name evidence="4" type="primary">Contig4986.g5338</name>
    <name evidence="4" type="ORF">STYLEM_8131</name>
</gene>
<accession>A0A078AA45</accession>
<sequence>MRLMRYPINPLNSLRKSQMLRSNTQSKEIQIHPQKAPPVISIETPTNQNNQVTSQYQVAHQQNKKQYEKVEKPKVHQKKKYEMTLRLLEGKIIRDYSTMLFKMSTYLTVELKKGKQQFKTQQLPSKNPKWNESFKFEVNNIGDVVQITLYNKFAFQKEDKLGYLVFSLEKLENYNTTDWFILYDDDNQQVGSVLINLTSEEIKSKSNKKKTQDTPTESEEGDLDEHDVDEELEQSLDYRDHEISRSLIPKNHIKGQYERSFPRNAANMNNVSQYKGLHTQQQQQSSHSYLNTQTNQARQSVTENSVIRHYSSHTSNSDDLDSPSKPTKHLNYNQNQLIANRELHNRSKNFNITAQNQSRNNFQQSYTGNAVLGHQEEEQLLPQQLFYGKNQHHSNSSNNLMLQQQQQIQQQHMMQQNQQQYRNNIHNSQFLYLDEISDPNGAASKSHHHQHKNHCKKSKDRSSRRNKKHQHNQKDKHKKQHVQQPLHEVEQFVDDIDQNLENDDEDINYGNYLNQRSQNHFNQNSAGNQMQQPISASQSQQLLSAFTKHHNINYDSGGATSGSNGGQQQIYSNMGVSIGLSGSGGGNSTNGINGMHLNPYHLGAGSSGSYLPNANLNGPSYFEDQHSIESLNELNALGNHNINSHMIMNSNFQGMISKNLYDASEIQDIEEAKLQLMKENQIISQQEMQIQQAFAQYKQSKETLNREIHLFQEQEKQFQEMKKNFQMQMDEFNKEKRLLSVQKKEFKYQKQQLERRFFNMKKERALLSQKQKSIDDLYSKFEELINQTKMLKSPQMAQNYPLKIDELLNLMKGIHYGLQILITSDKFQDLDRLMMEEQQYQQQQNHLNIHGHIQQESTSSIATNSTGNYNFLIQGGVSGGSGNNPLFGGNKHSPINKNSPYSAQRQQIHNQQLMSQQLTQQNSSNLMMQQQNQSMNKGIKQGSNNHLHHPLQIGSSNNSQSSPQVIADIINTEEEDFLDQDELFKKLSPRGQNEEEDIADDYSTNMNMKKAVDKQKFFFKSNKGPFLNEQHELSTIIEKELLTSQRRSSNGAVGTNTTIDNYRSNQHQQQQQIQNQNQLLQSQQIIGGLNGQLHSQASAFQTMGTDMNQANLEIEEEKDNQLAQANNNLISLKLAELEGFKKAYIEKLAYLSTIEQQILKNTSDVKQQPDILTNQFMSNQANQFQQIEQDQYQTNMMDNNQFFYTQNELYVSGNTDNSQNSQINRQSIVQITANGEQIIDLQSEIPLIQSQNHNQPQIQNAEQDSFEFKPDPDFLKKINQNMLSNDGKFGQNNNQPPVNNRFNQGLNTGAQINPQIFYNTYGDEEDQQEEVSQQYEIDYPEQEQLDFQEDEIMRNQSNNENAQMKMNYDMYNQFAQLPPPNLYGQNNSPGMYINGVFYSSNLEMNYISNQDLQQQVSDSQYKDFNEALDNDQSYDNNAGTIMHNNKIITHEDIVQQKVQQLQQALPTGQGKITVKDQEKVQLEVKAKREKLPEDEIIRLINEKYMFEENNKDVSVIYSSDGRIFDQPKKALYGIQRTNVQF</sequence>
<feature type="region of interest" description="Disordered" evidence="2">
    <location>
        <begin position="1283"/>
        <end position="1307"/>
    </location>
</feature>
<proteinExistence type="predicted"/>
<dbReference type="Proteomes" id="UP000039865">
    <property type="component" value="Unassembled WGS sequence"/>
</dbReference>
<keyword evidence="5" id="KW-1185">Reference proteome</keyword>
<feature type="domain" description="C2" evidence="3">
    <location>
        <begin position="61"/>
        <end position="181"/>
    </location>
</feature>
<protein>
    <recommendedName>
        <fullName evidence="3">C2 domain-containing protein</fullName>
    </recommendedName>
</protein>
<dbReference type="InterPro" id="IPR000008">
    <property type="entry name" value="C2_dom"/>
</dbReference>
<feature type="region of interest" description="Disordered" evidence="2">
    <location>
        <begin position="275"/>
        <end position="303"/>
    </location>
</feature>
<feature type="compositionally biased region" description="Low complexity" evidence="2">
    <location>
        <begin position="910"/>
        <end position="936"/>
    </location>
</feature>
<evidence type="ECO:0000313" key="5">
    <source>
        <dbReference type="Proteomes" id="UP000039865"/>
    </source>
</evidence>
<feature type="compositionally biased region" description="Polar residues" evidence="2">
    <location>
        <begin position="287"/>
        <end position="303"/>
    </location>
</feature>
<dbReference type="SMART" id="SM00239">
    <property type="entry name" value="C2"/>
    <property type="match status" value="1"/>
</dbReference>
<feature type="compositionally biased region" description="Polar residues" evidence="2">
    <location>
        <begin position="893"/>
        <end position="909"/>
    </location>
</feature>
<feature type="compositionally biased region" description="Acidic residues" evidence="2">
    <location>
        <begin position="216"/>
        <end position="228"/>
    </location>
</feature>
<evidence type="ECO:0000259" key="3">
    <source>
        <dbReference type="PROSITE" id="PS50004"/>
    </source>
</evidence>
<dbReference type="EMBL" id="CCKQ01007735">
    <property type="protein sequence ID" value="CDW79145.1"/>
    <property type="molecule type" value="Genomic_DNA"/>
</dbReference>
<feature type="compositionally biased region" description="Low complexity" evidence="2">
    <location>
        <begin position="1291"/>
        <end position="1304"/>
    </location>
</feature>
<feature type="coiled-coil region" evidence="1">
    <location>
        <begin position="666"/>
        <end position="787"/>
    </location>
</feature>
<dbReference type="Pfam" id="PF00168">
    <property type="entry name" value="C2"/>
    <property type="match status" value="1"/>
</dbReference>
<dbReference type="PROSITE" id="PS50004">
    <property type="entry name" value="C2"/>
    <property type="match status" value="1"/>
</dbReference>
<feature type="region of interest" description="Disordered" evidence="2">
    <location>
        <begin position="882"/>
        <end position="947"/>
    </location>
</feature>
<feature type="region of interest" description="Disordered" evidence="2">
    <location>
        <begin position="437"/>
        <end position="486"/>
    </location>
</feature>
<dbReference type="InterPro" id="IPR035892">
    <property type="entry name" value="C2_domain_sf"/>
</dbReference>
<feature type="compositionally biased region" description="Basic residues" evidence="2">
    <location>
        <begin position="445"/>
        <end position="481"/>
    </location>
</feature>
<dbReference type="SUPFAM" id="SSF49562">
    <property type="entry name" value="C2 domain (Calcium/lipid-binding domain, CaLB)"/>
    <property type="match status" value="1"/>
</dbReference>
<dbReference type="CDD" id="cd00030">
    <property type="entry name" value="C2"/>
    <property type="match status" value="1"/>
</dbReference>
<dbReference type="OrthoDB" id="419768at2759"/>
<evidence type="ECO:0000256" key="1">
    <source>
        <dbReference type="SAM" id="Coils"/>
    </source>
</evidence>
<organism evidence="4 5">
    <name type="scientific">Stylonychia lemnae</name>
    <name type="common">Ciliate</name>
    <dbReference type="NCBI Taxonomy" id="5949"/>
    <lineage>
        <taxon>Eukaryota</taxon>
        <taxon>Sar</taxon>
        <taxon>Alveolata</taxon>
        <taxon>Ciliophora</taxon>
        <taxon>Intramacronucleata</taxon>
        <taxon>Spirotrichea</taxon>
        <taxon>Stichotrichia</taxon>
        <taxon>Sporadotrichida</taxon>
        <taxon>Oxytrichidae</taxon>
        <taxon>Stylonychinae</taxon>
        <taxon>Stylonychia</taxon>
    </lineage>
</organism>
<keyword evidence="1" id="KW-0175">Coiled coil</keyword>
<dbReference type="InParanoid" id="A0A078AA45"/>
<evidence type="ECO:0000256" key="2">
    <source>
        <dbReference type="SAM" id="MobiDB-lite"/>
    </source>
</evidence>
<feature type="region of interest" description="Disordered" evidence="2">
    <location>
        <begin position="204"/>
        <end position="228"/>
    </location>
</feature>
<reference evidence="4 5" key="1">
    <citation type="submission" date="2014-06" db="EMBL/GenBank/DDBJ databases">
        <authorList>
            <person name="Swart Estienne"/>
        </authorList>
    </citation>
    <scope>NUCLEOTIDE SEQUENCE [LARGE SCALE GENOMIC DNA]</scope>
    <source>
        <strain evidence="4 5">130c</strain>
    </source>
</reference>
<name>A0A078AA45_STYLE</name>